<name>A0A452GM28_9SAUR</name>
<dbReference type="Pfam" id="PF00076">
    <property type="entry name" value="RRM_1"/>
    <property type="match status" value="1"/>
</dbReference>
<dbReference type="SUPFAM" id="SSF54928">
    <property type="entry name" value="RNA-binding domain, RBD"/>
    <property type="match status" value="1"/>
</dbReference>
<evidence type="ECO:0000313" key="5">
    <source>
        <dbReference type="Proteomes" id="UP000291020"/>
    </source>
</evidence>
<accession>A0A452GM28</accession>
<proteinExistence type="predicted"/>
<evidence type="ECO:0000313" key="4">
    <source>
        <dbReference type="Ensembl" id="ENSGAGP00000002840.1"/>
    </source>
</evidence>
<feature type="domain" description="RRM" evidence="3">
    <location>
        <begin position="8"/>
        <end position="59"/>
    </location>
</feature>
<dbReference type="AlphaFoldDB" id="A0A452GM28"/>
<dbReference type="GO" id="GO:0003723">
    <property type="term" value="F:RNA binding"/>
    <property type="evidence" value="ECO:0007669"/>
    <property type="project" value="UniProtKB-UniRule"/>
</dbReference>
<reference evidence="4" key="2">
    <citation type="submission" date="2025-08" db="UniProtKB">
        <authorList>
            <consortium name="Ensembl"/>
        </authorList>
    </citation>
    <scope>IDENTIFICATION</scope>
</reference>
<evidence type="ECO:0000256" key="2">
    <source>
        <dbReference type="PROSITE-ProRule" id="PRU00176"/>
    </source>
</evidence>
<dbReference type="PROSITE" id="PS50102">
    <property type="entry name" value="RRM"/>
    <property type="match status" value="1"/>
</dbReference>
<keyword evidence="5" id="KW-1185">Reference proteome</keyword>
<dbReference type="InterPro" id="IPR012677">
    <property type="entry name" value="Nucleotide-bd_a/b_plait_sf"/>
</dbReference>
<evidence type="ECO:0000256" key="1">
    <source>
        <dbReference type="ARBA" id="ARBA00022884"/>
    </source>
</evidence>
<organism evidence="4 5">
    <name type="scientific">Gopherus agassizii</name>
    <name type="common">Agassiz's desert tortoise</name>
    <dbReference type="NCBI Taxonomy" id="38772"/>
    <lineage>
        <taxon>Eukaryota</taxon>
        <taxon>Metazoa</taxon>
        <taxon>Chordata</taxon>
        <taxon>Craniata</taxon>
        <taxon>Vertebrata</taxon>
        <taxon>Euteleostomi</taxon>
        <taxon>Archelosauria</taxon>
        <taxon>Testudinata</taxon>
        <taxon>Testudines</taxon>
        <taxon>Cryptodira</taxon>
        <taxon>Durocryptodira</taxon>
        <taxon>Testudinoidea</taxon>
        <taxon>Testudinidae</taxon>
        <taxon>Gopherus</taxon>
    </lineage>
</organism>
<dbReference type="STRING" id="38772.ENSGAGP00000002840"/>
<protein>
    <recommendedName>
        <fullName evidence="3">RRM domain-containing protein</fullName>
    </recommendedName>
</protein>
<dbReference type="PANTHER" id="PTHR48029">
    <property type="entry name" value="NUCLEOLAR PROTEIN 8"/>
    <property type="match status" value="1"/>
</dbReference>
<dbReference type="GO" id="GO:1902570">
    <property type="term" value="P:protein localization to nucleolus"/>
    <property type="evidence" value="ECO:0007669"/>
    <property type="project" value="TreeGrafter"/>
</dbReference>
<keyword evidence="1 2" id="KW-0694">RNA-binding</keyword>
<reference evidence="5" key="1">
    <citation type="journal article" date="2017" name="PLoS ONE">
        <title>The Agassiz's desert tortoise genome provides a resource for the conservation of a threatened species.</title>
        <authorList>
            <person name="Tollis M."/>
            <person name="DeNardo D.F."/>
            <person name="Cornelius J.A."/>
            <person name="Dolby G.A."/>
            <person name="Edwards T."/>
            <person name="Henen B.T."/>
            <person name="Karl A.E."/>
            <person name="Murphy R.W."/>
            <person name="Kusumi K."/>
        </authorList>
    </citation>
    <scope>NUCLEOTIDE SEQUENCE [LARGE SCALE GENOMIC DNA]</scope>
</reference>
<dbReference type="GO" id="GO:0005730">
    <property type="term" value="C:nucleolus"/>
    <property type="evidence" value="ECO:0007669"/>
    <property type="project" value="TreeGrafter"/>
</dbReference>
<dbReference type="Gene3D" id="3.30.70.330">
    <property type="match status" value="1"/>
</dbReference>
<evidence type="ECO:0000259" key="3">
    <source>
        <dbReference type="PROSITE" id="PS50102"/>
    </source>
</evidence>
<dbReference type="InterPro" id="IPR035979">
    <property type="entry name" value="RBD_domain_sf"/>
</dbReference>
<dbReference type="InterPro" id="IPR000504">
    <property type="entry name" value="RRM_dom"/>
</dbReference>
<reference evidence="4" key="3">
    <citation type="submission" date="2025-09" db="UniProtKB">
        <authorList>
            <consortium name="Ensembl"/>
        </authorList>
    </citation>
    <scope>IDENTIFICATION</scope>
</reference>
<dbReference type="PANTHER" id="PTHR48029:SF1">
    <property type="entry name" value="NUCLEOLAR PROTEIN 8"/>
    <property type="match status" value="1"/>
</dbReference>
<dbReference type="Proteomes" id="UP000291020">
    <property type="component" value="Unassembled WGS sequence"/>
</dbReference>
<dbReference type="Ensembl" id="ENSGAGT00000003248.1">
    <property type="protein sequence ID" value="ENSGAGP00000002840.1"/>
    <property type="gene ID" value="ENSGAGG00000002268.1"/>
</dbReference>
<sequence>MEKKKVLKRLYVGRLGHTVSKAELQERFSKFGNVTDSEIVIRKDDQGNTMKTFAYINISISEADLKRCMSILNKPLNPAIGALTLAKEALPMGSLALAPE</sequence>